<dbReference type="PANTHER" id="PTHR34403">
    <property type="entry name" value="TOL-PAL SYSTEM PROTEIN TOLA"/>
    <property type="match status" value="1"/>
</dbReference>
<dbReference type="OrthoDB" id="9985978at2759"/>
<dbReference type="Proteomes" id="UP000085678">
    <property type="component" value="Unplaced"/>
</dbReference>
<feature type="compositionally biased region" description="Basic and acidic residues" evidence="1">
    <location>
        <begin position="56"/>
        <end position="166"/>
    </location>
</feature>
<dbReference type="InParanoid" id="A0A1S3K675"/>
<dbReference type="KEGG" id="lak:106179052"/>
<feature type="chain" id="PRO_5010208223" evidence="2">
    <location>
        <begin position="22"/>
        <end position="474"/>
    </location>
</feature>
<keyword evidence="3" id="KW-1185">Reference proteome</keyword>
<keyword evidence="2" id="KW-0732">Signal</keyword>
<feature type="region of interest" description="Disordered" evidence="1">
    <location>
        <begin position="40"/>
        <end position="171"/>
    </location>
</feature>
<dbReference type="AlphaFoldDB" id="A0A1S3K675"/>
<evidence type="ECO:0000313" key="3">
    <source>
        <dbReference type="Proteomes" id="UP000085678"/>
    </source>
</evidence>
<evidence type="ECO:0000256" key="1">
    <source>
        <dbReference type="SAM" id="MobiDB-lite"/>
    </source>
</evidence>
<reference evidence="4" key="1">
    <citation type="submission" date="2025-08" db="UniProtKB">
        <authorList>
            <consortium name="RefSeq"/>
        </authorList>
    </citation>
    <scope>IDENTIFICATION</scope>
    <source>
        <tissue evidence="4">Gonads</tissue>
    </source>
</reference>
<proteinExistence type="predicted"/>
<dbReference type="PANTHER" id="PTHR34403:SF8">
    <property type="entry name" value="TOL-PAL SYSTEM PROTEIN TOLA"/>
    <property type="match status" value="1"/>
</dbReference>
<dbReference type="RefSeq" id="XP_013418012.1">
    <property type="nucleotide sequence ID" value="XM_013562558.1"/>
</dbReference>
<organism evidence="3 4">
    <name type="scientific">Lingula anatina</name>
    <name type="common">Brachiopod</name>
    <name type="synonym">Lingula unguis</name>
    <dbReference type="NCBI Taxonomy" id="7574"/>
    <lineage>
        <taxon>Eukaryota</taxon>
        <taxon>Metazoa</taxon>
        <taxon>Spiralia</taxon>
        <taxon>Lophotrochozoa</taxon>
        <taxon>Brachiopoda</taxon>
        <taxon>Linguliformea</taxon>
        <taxon>Lingulata</taxon>
        <taxon>Lingulida</taxon>
        <taxon>Linguloidea</taxon>
        <taxon>Lingulidae</taxon>
        <taxon>Lingula</taxon>
    </lineage>
</organism>
<dbReference type="InterPro" id="IPR050972">
    <property type="entry name" value="SDr-like"/>
</dbReference>
<dbReference type="GeneID" id="106179052"/>
<evidence type="ECO:0000256" key="2">
    <source>
        <dbReference type="SAM" id="SignalP"/>
    </source>
</evidence>
<feature type="signal peptide" evidence="2">
    <location>
        <begin position="1"/>
        <end position="21"/>
    </location>
</feature>
<accession>A0A1S3K675</accession>
<protein>
    <submittedName>
        <fullName evidence="4">Uncharacterized protein LOC106179052</fullName>
    </submittedName>
</protein>
<sequence>MQHLVPFFVLGLAACALIVSGATVKSGWYELKDAQPIQHMKKKDDQQITQNAHSDNNADHNADISSDSKADISSDSKADISSDSKADISSDSKADISSDSKADISSDSKADISSDSKADISSDSKADISSDSKADISSDISSDSKADISSDQIDHNQSSKDMHHDIDQEDEKAESIIDIRNSQQIDEPEELAAEGPLLKAGVRFVTSTVKTNGPKELKVYSASTCSAMRGKDVSVSVLLMNNQNWNPDNGVVYFYVTNKMRPHERVTGPKVLCSNTRPGKPPKYKCKIRGWDSKRDLYVFTTTGDVMAVSYSIIVEFKERKKHYEKHEDERGLVGDEFRPFTMPSAAPYRLVQTVFIKQTVKMPYQTNVLIKMWWCPGEHMKKYKIQSTVLGVGLQSSFNQYVCHRRPCTIDGRNVIASNPNQLPMNMLTVNAGGKHEELDNMYVLIRCWGGDYDPKAKDYTGKFQYGALLRRD</sequence>
<name>A0A1S3K675_LINAN</name>
<evidence type="ECO:0000313" key="4">
    <source>
        <dbReference type="RefSeq" id="XP_013418012.1"/>
    </source>
</evidence>
<gene>
    <name evidence="4" type="primary">LOC106179052</name>
</gene>